<evidence type="ECO:0000313" key="3">
    <source>
        <dbReference type="Proteomes" id="UP000532440"/>
    </source>
</evidence>
<sequence>MSAAFDQDALDTLTPEEIEAIQGDEMDDAERAAMARIAGDAGDDDADADADAEDDDPDDDGEGDGDDAAEKPEHAAAEAAADADPEPAPEPPAQPVAQQTAYQAPLPDGYEDKVKSLDSQESDLKARFKAGEMDFEEFDEKRAQIIAERDELRTARVKAEIAREMAEQNAAAQWQRAIDNLATRAATPEGGGVDYRKDAEKAADLDSFVRTLANNPANAERPMEWFLSEAHKRVLALHGLAPARAAAPASADPVAEAKAKRRPPVDAVPKSIAGVPGGDGPGDVGGEFAHLEQLEGWELEEAIARLSPAQRAKYAMGA</sequence>
<feature type="compositionally biased region" description="Acidic residues" evidence="1">
    <location>
        <begin position="41"/>
        <end position="67"/>
    </location>
</feature>
<feature type="compositionally biased region" description="Basic and acidic residues" evidence="1">
    <location>
        <begin position="110"/>
        <end position="119"/>
    </location>
</feature>
<organism evidence="2 3">
    <name type="scientific">Quisquiliibacterium transsilvanicum</name>
    <dbReference type="NCBI Taxonomy" id="1549638"/>
    <lineage>
        <taxon>Bacteria</taxon>
        <taxon>Pseudomonadati</taxon>
        <taxon>Pseudomonadota</taxon>
        <taxon>Betaproteobacteria</taxon>
        <taxon>Burkholderiales</taxon>
        <taxon>Burkholderiaceae</taxon>
        <taxon>Quisquiliibacterium</taxon>
    </lineage>
</organism>
<protein>
    <recommendedName>
        <fullName evidence="4">Scaffolding protein</fullName>
    </recommendedName>
</protein>
<accession>A0A7W8HG29</accession>
<name>A0A7W8HG29_9BURK</name>
<dbReference type="AlphaFoldDB" id="A0A7W8HG29"/>
<feature type="compositionally biased region" description="Acidic residues" evidence="1">
    <location>
        <begin position="14"/>
        <end position="28"/>
    </location>
</feature>
<dbReference type="RefSeq" id="WP_183965631.1">
    <property type="nucleotide sequence ID" value="NZ_BAABEW010000001.1"/>
</dbReference>
<feature type="region of interest" description="Disordered" evidence="1">
    <location>
        <begin position="256"/>
        <end position="286"/>
    </location>
</feature>
<dbReference type="Proteomes" id="UP000532440">
    <property type="component" value="Unassembled WGS sequence"/>
</dbReference>
<keyword evidence="3" id="KW-1185">Reference proteome</keyword>
<proteinExistence type="predicted"/>
<feature type="compositionally biased region" description="Low complexity" evidence="1">
    <location>
        <begin position="95"/>
        <end position="105"/>
    </location>
</feature>
<evidence type="ECO:0000256" key="1">
    <source>
        <dbReference type="SAM" id="MobiDB-lite"/>
    </source>
</evidence>
<dbReference type="EMBL" id="JACHGB010000003">
    <property type="protein sequence ID" value="MBB5271340.1"/>
    <property type="molecule type" value="Genomic_DNA"/>
</dbReference>
<evidence type="ECO:0008006" key="4">
    <source>
        <dbReference type="Google" id="ProtNLM"/>
    </source>
</evidence>
<comment type="caution">
    <text evidence="2">The sequence shown here is derived from an EMBL/GenBank/DDBJ whole genome shotgun (WGS) entry which is preliminary data.</text>
</comment>
<gene>
    <name evidence="2" type="ORF">HNQ70_001350</name>
</gene>
<evidence type="ECO:0000313" key="2">
    <source>
        <dbReference type="EMBL" id="MBB5271340.1"/>
    </source>
</evidence>
<reference evidence="2 3" key="1">
    <citation type="submission" date="2020-08" db="EMBL/GenBank/DDBJ databases">
        <title>Genomic Encyclopedia of Type Strains, Phase IV (KMG-IV): sequencing the most valuable type-strain genomes for metagenomic binning, comparative biology and taxonomic classification.</title>
        <authorList>
            <person name="Goeker M."/>
        </authorList>
    </citation>
    <scope>NUCLEOTIDE SEQUENCE [LARGE SCALE GENOMIC DNA]</scope>
    <source>
        <strain evidence="2 3">DSM 29781</strain>
    </source>
</reference>
<feature type="compositionally biased region" description="Gly residues" evidence="1">
    <location>
        <begin position="275"/>
        <end position="285"/>
    </location>
</feature>
<feature type="region of interest" description="Disordered" evidence="1">
    <location>
        <begin position="1"/>
        <end position="119"/>
    </location>
</feature>